<dbReference type="InterPro" id="IPR013815">
    <property type="entry name" value="ATP_grasp_subdomain_1"/>
</dbReference>
<dbReference type="GO" id="GO:0046872">
    <property type="term" value="F:metal ion binding"/>
    <property type="evidence" value="ECO:0007669"/>
    <property type="project" value="InterPro"/>
</dbReference>
<keyword evidence="1" id="KW-0436">Ligase</keyword>
<gene>
    <name evidence="6" type="ORF">OMM_03092</name>
</gene>
<dbReference type="SUPFAM" id="SSF56059">
    <property type="entry name" value="Glutathione synthetase ATP-binding domain-like"/>
    <property type="match status" value="1"/>
</dbReference>
<dbReference type="PANTHER" id="PTHR43334">
    <property type="entry name" value="ACETATE--COA LIGASE [ADP-FORMING]"/>
    <property type="match status" value="1"/>
</dbReference>
<dbReference type="InterPro" id="IPR032875">
    <property type="entry name" value="Succ_CoA_lig_flav_dom"/>
</dbReference>
<dbReference type="Pfam" id="PF19045">
    <property type="entry name" value="Ligase_CoA_2"/>
    <property type="match status" value="1"/>
</dbReference>
<dbReference type="Pfam" id="PF13549">
    <property type="entry name" value="ATP-grasp_5"/>
    <property type="match status" value="1"/>
</dbReference>
<evidence type="ECO:0000256" key="1">
    <source>
        <dbReference type="ARBA" id="ARBA00022598"/>
    </source>
</evidence>
<dbReference type="InterPro" id="IPR003781">
    <property type="entry name" value="CoA-bd"/>
</dbReference>
<dbReference type="PANTHER" id="PTHR43334:SF1">
    <property type="entry name" value="3-HYDROXYPROPIONATE--COA LIGASE [ADP-FORMING]"/>
    <property type="match status" value="1"/>
</dbReference>
<dbReference type="Gene3D" id="3.40.50.720">
    <property type="entry name" value="NAD(P)-binding Rossmann-like Domain"/>
    <property type="match status" value="1"/>
</dbReference>
<dbReference type="InterPro" id="IPR036291">
    <property type="entry name" value="NAD(P)-bd_dom_sf"/>
</dbReference>
<dbReference type="PROSITE" id="PS50975">
    <property type="entry name" value="ATP_GRASP"/>
    <property type="match status" value="1"/>
</dbReference>
<keyword evidence="2 4" id="KW-0547">Nucleotide-binding</keyword>
<dbReference type="Pfam" id="PF13607">
    <property type="entry name" value="Succ_CoA_lig"/>
    <property type="match status" value="1"/>
</dbReference>
<dbReference type="Proteomes" id="UP000189670">
    <property type="component" value="Unassembled WGS sequence"/>
</dbReference>
<protein>
    <submittedName>
        <fullName evidence="6">CoA-binding domain-containing protein</fullName>
    </submittedName>
</protein>
<dbReference type="Pfam" id="PF13380">
    <property type="entry name" value="CoA_binding_2"/>
    <property type="match status" value="1"/>
</dbReference>
<dbReference type="InterPro" id="IPR011761">
    <property type="entry name" value="ATP-grasp"/>
</dbReference>
<evidence type="ECO:0000259" key="5">
    <source>
        <dbReference type="PROSITE" id="PS50975"/>
    </source>
</evidence>
<keyword evidence="3 4" id="KW-0067">ATP-binding</keyword>
<evidence type="ECO:0000256" key="4">
    <source>
        <dbReference type="PROSITE-ProRule" id="PRU00409"/>
    </source>
</evidence>
<dbReference type="SUPFAM" id="SSF52210">
    <property type="entry name" value="Succinyl-CoA synthetase domains"/>
    <property type="match status" value="2"/>
</dbReference>
<feature type="domain" description="ATP-grasp" evidence="5">
    <location>
        <begin position="24"/>
        <end position="61"/>
    </location>
</feature>
<name>A0A1V1P6W8_9BACT</name>
<proteinExistence type="predicted"/>
<evidence type="ECO:0000313" key="7">
    <source>
        <dbReference type="Proteomes" id="UP000189670"/>
    </source>
</evidence>
<evidence type="ECO:0000256" key="3">
    <source>
        <dbReference type="ARBA" id="ARBA00022840"/>
    </source>
</evidence>
<organism evidence="6 7">
    <name type="scientific">Candidatus Magnetoglobus multicellularis str. Araruama</name>
    <dbReference type="NCBI Taxonomy" id="890399"/>
    <lineage>
        <taxon>Bacteria</taxon>
        <taxon>Pseudomonadati</taxon>
        <taxon>Thermodesulfobacteriota</taxon>
        <taxon>Desulfobacteria</taxon>
        <taxon>Desulfobacterales</taxon>
        <taxon>Desulfobacteraceae</taxon>
        <taxon>Candidatus Magnetoglobus</taxon>
    </lineage>
</organism>
<dbReference type="InterPro" id="IPR051538">
    <property type="entry name" value="Acyl-CoA_Synth/Transferase"/>
</dbReference>
<dbReference type="SMART" id="SM00881">
    <property type="entry name" value="CoA_binding"/>
    <property type="match status" value="1"/>
</dbReference>
<reference evidence="7" key="1">
    <citation type="submission" date="2012-11" db="EMBL/GenBank/DDBJ databases">
        <authorList>
            <person name="Lucero-Rivera Y.E."/>
            <person name="Tovar-Ramirez D."/>
        </authorList>
    </citation>
    <scope>NUCLEOTIDE SEQUENCE [LARGE SCALE GENOMIC DNA]</scope>
    <source>
        <strain evidence="7">Araruama</strain>
    </source>
</reference>
<dbReference type="Gene3D" id="3.30.1490.20">
    <property type="entry name" value="ATP-grasp fold, A domain"/>
    <property type="match status" value="1"/>
</dbReference>
<dbReference type="GO" id="GO:0005524">
    <property type="term" value="F:ATP binding"/>
    <property type="evidence" value="ECO:0007669"/>
    <property type="project" value="UniProtKB-UniRule"/>
</dbReference>
<dbReference type="InterPro" id="IPR043938">
    <property type="entry name" value="Ligase_CoA_dom"/>
</dbReference>
<dbReference type="Gene3D" id="3.30.470.20">
    <property type="entry name" value="ATP-grasp fold, B domain"/>
    <property type="match status" value="1"/>
</dbReference>
<dbReference type="AlphaFoldDB" id="A0A1V1P6W8"/>
<dbReference type="InterPro" id="IPR016102">
    <property type="entry name" value="Succinyl-CoA_synth-like"/>
</dbReference>
<dbReference type="Gene3D" id="3.40.50.261">
    <property type="entry name" value="Succinyl-CoA synthetase domains"/>
    <property type="match status" value="2"/>
</dbReference>
<evidence type="ECO:0000256" key="2">
    <source>
        <dbReference type="ARBA" id="ARBA00022741"/>
    </source>
</evidence>
<accession>A0A1V1P6W8</accession>
<evidence type="ECO:0000313" key="6">
    <source>
        <dbReference type="EMBL" id="ETR70649.1"/>
    </source>
</evidence>
<comment type="caution">
    <text evidence="6">The sequence shown here is derived from an EMBL/GenBank/DDBJ whole genome shotgun (WGS) entry which is preliminary data.</text>
</comment>
<dbReference type="GO" id="GO:0043758">
    <property type="term" value="F:acetate-CoA ligase (ADP-forming) activity"/>
    <property type="evidence" value="ECO:0007669"/>
    <property type="project" value="InterPro"/>
</dbReference>
<dbReference type="SUPFAM" id="SSF51735">
    <property type="entry name" value="NAD(P)-binding Rossmann-fold domains"/>
    <property type="match status" value="1"/>
</dbReference>
<dbReference type="EMBL" id="ATBP01000392">
    <property type="protein sequence ID" value="ETR70649.1"/>
    <property type="molecule type" value="Genomic_DNA"/>
</dbReference>
<sequence>MSYQWILDQARSENRKTLNEFEAKVILKAFDIPVVHEVTVTSSDGAVACANQMGFPVFIKAIGKELMHKTEHGLVFGNIMDETQVRQTVAMLEQAQMNQIDGYLVQSQVDGKRELTAGLFQDSQFGPVVMFGVGGIFAEALDDVVFRLAPLTDTDAQEMIDSIHAQSLLRDFRGEQAVNRKTLVKILMSLSRLAETISEISEVDINPFVVSSDGNMTAVDALIVLGDQKQSIKHLSPIPPERLGKIFFPKSIAFVGASQTPGKWGHMLLTNAQSGGYKGNIYLINPKGGTISGIPVYRSVKEVPGTIDLAIITIPAEHVIDLIPLLKEKKTKGMLVITSGFREIGEKGLALENQLVAASEKAGIIILGPNTMGICNPHYQFYCSGAHVHPEPGSTVLVSQSGNMGTQLLAFAEQQGIGIRAFSGSGNEAMTTIEDYMEAFEQDNKTQSVVLYIESIKNGRRFFESARRMSPRKPIVVLKGGRTQAGGKAAQSHTGAMASNARIFNAACHQAGVILVKKPMDLLDLSAVFSALPLPKGNRVAIMTLGGGWGVVTSDLCAEYGLHLPELTDYIVEKFDTMLPPFWSRANPVDLVGDRQPDLPFIGLETLLQWDGCDAVIHLGIHGRRLFSGRMLQSIKAVDPSYSQDLLNDIEARNQTYEQKYIAHIIQLIETYQKPVLGVSLLTDKDDYTLYSQSGSQYKCVMFPSPERAVFALSRMCWYEQWCRRHA</sequence>